<reference evidence="3 4" key="1">
    <citation type="journal article" date="2015" name="Stand. Genomic Sci.">
        <title>Complete genome sequence of and proposal of Thermofilum uzonense sp. nov. a novel hyperthermophilic crenarchaeon and emended description of the genus Thermofilum.</title>
        <authorList>
            <person name="Toshchakov S.V."/>
            <person name="Korzhenkov A.A."/>
            <person name="Samarov N.I."/>
            <person name="Mazunin I.O."/>
            <person name="Mozhey O.I."/>
            <person name="Shmyr I.S."/>
            <person name="Derbikova K.S."/>
            <person name="Taranov E.A."/>
            <person name="Dominova I.N."/>
            <person name="Bonch-Osmolovskaya E.A."/>
            <person name="Patrushev M.V."/>
            <person name="Podosokorskaya O.A."/>
            <person name="Kublanov I.V."/>
        </authorList>
    </citation>
    <scope>NUCLEOTIDE SEQUENCE [LARGE SCALE GENOMIC DNA]</scope>
    <source>
        <strain evidence="3 4">1807-2</strain>
    </source>
</reference>
<evidence type="ECO:0000256" key="1">
    <source>
        <dbReference type="SAM" id="Phobius"/>
    </source>
</evidence>
<keyword evidence="1" id="KW-0472">Membrane</keyword>
<keyword evidence="4" id="KW-1185">Reference proteome</keyword>
<dbReference type="Proteomes" id="UP000067434">
    <property type="component" value="Chromosome"/>
</dbReference>
<gene>
    <name evidence="3" type="ORF">MA03_07175</name>
</gene>
<dbReference type="RefSeq" id="WP_052884597.1">
    <property type="nucleotide sequence ID" value="NZ_CP009961.1"/>
</dbReference>
<evidence type="ECO:0000313" key="3">
    <source>
        <dbReference type="EMBL" id="AKG39061.1"/>
    </source>
</evidence>
<dbReference type="HOGENOM" id="CLU_387159_0_0_2"/>
<organism evidence="3 4">
    <name type="scientific">Infirmifilum uzonense</name>
    <dbReference type="NCBI Taxonomy" id="1550241"/>
    <lineage>
        <taxon>Archaea</taxon>
        <taxon>Thermoproteota</taxon>
        <taxon>Thermoprotei</taxon>
        <taxon>Thermofilales</taxon>
        <taxon>Thermofilaceae</taxon>
        <taxon>Infirmifilum</taxon>
    </lineage>
</organism>
<keyword evidence="1" id="KW-0812">Transmembrane</keyword>
<dbReference type="CDD" id="cd01127">
    <property type="entry name" value="TrwB_TraG_TraD_VirD4"/>
    <property type="match status" value="1"/>
</dbReference>
<feature type="transmembrane region" description="Helical" evidence="1">
    <location>
        <begin position="189"/>
        <end position="216"/>
    </location>
</feature>
<evidence type="ECO:0000313" key="4">
    <source>
        <dbReference type="Proteomes" id="UP000067434"/>
    </source>
</evidence>
<dbReference type="OrthoDB" id="29273at2157"/>
<dbReference type="PANTHER" id="PTHR30121">
    <property type="entry name" value="UNCHARACTERIZED PROTEIN YJGR-RELATED"/>
    <property type="match status" value="1"/>
</dbReference>
<protein>
    <recommendedName>
        <fullName evidence="2">AAA+ ATPase domain-containing protein</fullName>
    </recommendedName>
</protein>
<dbReference type="InterPro" id="IPR002789">
    <property type="entry name" value="HerA_central"/>
</dbReference>
<dbReference type="EMBL" id="CP009961">
    <property type="protein sequence ID" value="AKG39061.1"/>
    <property type="molecule type" value="Genomic_DNA"/>
</dbReference>
<keyword evidence="1" id="KW-1133">Transmembrane helix</keyword>
<name>A0A0F7CLA3_9CREN</name>
<feature type="domain" description="AAA+ ATPase" evidence="2">
    <location>
        <begin position="416"/>
        <end position="650"/>
    </location>
</feature>
<sequence length="713" mass="79969">MIPYLPGLRDLIVLLVIVVLALLALTVSPQLPLLALSILLAYIVYTRREWILELLYGERVLLLHPALVEFVEVKGRRDHAVIRQAKKTLYAASLRVNDYDPPQNLGRAAERFIASLHNPSTRVSIAARLQEGGYYYYVTMYSEDKHVLREAIASTHRQLLANGVYVQAADPAEFLPHESRLFGLCAPRFTLLAAGILVAVALTHAPLLALAAIPLLPLIPFDLKVARGGETVVVEPLVELEYRSTLADEAAAASAVRVVSTLSMTVPEGAMLLASLAPADIALLEAQARRAMEVLDAARAGVGRLAHEFKAMRIFTLWRRLQEGAAPFHVSLASTPDLARELMKAGFTPKHRSRISALRVLGVLPSYPDIYISHQLAPLSPYAFLRPRTRRTPKAVYLGHGLRKDEEVWLELDLLENVHGLIVGPMGSGKSTTARTLALRALKHGYTPIIIDPSGEYRLWAKAGFEVVDLWDRQLDISRVSPDDLRRAFDYISPLTDYEFLVLKRALEAGKSLWELNMGKLELIKPYFSRATLRVEDLLDSGKPFILCLGSTSSGRYVPIPVEYQRFAVSVMLAMMRDHVIAKGVQEPKWLLIVDEAHLFARPPHREREAEVVTLARMLRKFGLAVILITHDWRDVDETYIRHCGWKLALSHSSPEYVQDTAFYMSLTPAELTWFQRGLRGRAVLRRGFEPHNVLLEIEPEEYAKPEVYSQLA</sequence>
<dbReference type="GeneID" id="25402000"/>
<accession>A0A0F7CLA3</accession>
<evidence type="ECO:0000259" key="2">
    <source>
        <dbReference type="SMART" id="SM00382"/>
    </source>
</evidence>
<dbReference type="Gene3D" id="3.40.50.300">
    <property type="entry name" value="P-loop containing nucleotide triphosphate hydrolases"/>
    <property type="match status" value="2"/>
</dbReference>
<dbReference type="InterPro" id="IPR051162">
    <property type="entry name" value="T4SS_component"/>
</dbReference>
<dbReference type="PANTHER" id="PTHR30121:SF6">
    <property type="entry name" value="SLR6007 PROTEIN"/>
    <property type="match status" value="1"/>
</dbReference>
<dbReference type="SUPFAM" id="SSF52540">
    <property type="entry name" value="P-loop containing nucleoside triphosphate hydrolases"/>
    <property type="match status" value="1"/>
</dbReference>
<dbReference type="InterPro" id="IPR003593">
    <property type="entry name" value="AAA+_ATPase"/>
</dbReference>
<dbReference type="AlphaFoldDB" id="A0A0F7CLA3"/>
<dbReference type="KEGG" id="thf:MA03_07175"/>
<dbReference type="PATRIC" id="fig|1550241.5.peg.1485"/>
<feature type="transmembrane region" description="Helical" evidence="1">
    <location>
        <begin position="12"/>
        <end position="45"/>
    </location>
</feature>
<dbReference type="STRING" id="1550241.MA03_07175"/>
<dbReference type="Pfam" id="PF01935">
    <property type="entry name" value="DUF87"/>
    <property type="match status" value="1"/>
</dbReference>
<dbReference type="SMART" id="SM00382">
    <property type="entry name" value="AAA"/>
    <property type="match status" value="1"/>
</dbReference>
<proteinExistence type="predicted"/>
<dbReference type="InterPro" id="IPR027417">
    <property type="entry name" value="P-loop_NTPase"/>
</dbReference>